<dbReference type="Proteomes" id="UP001207468">
    <property type="component" value="Unassembled WGS sequence"/>
</dbReference>
<gene>
    <name evidence="1" type="ORF">F5148DRAFT_431208</name>
</gene>
<reference evidence="1" key="1">
    <citation type="submission" date="2021-03" db="EMBL/GenBank/DDBJ databases">
        <title>Evolutionary priming and transition to the ectomycorrhizal habit in an iconic lineage of mushroom-forming fungi: is preadaptation a requirement?</title>
        <authorList>
            <consortium name="DOE Joint Genome Institute"/>
            <person name="Looney B.P."/>
            <person name="Miyauchi S."/>
            <person name="Morin E."/>
            <person name="Drula E."/>
            <person name="Courty P.E."/>
            <person name="Chicoki N."/>
            <person name="Fauchery L."/>
            <person name="Kohler A."/>
            <person name="Kuo A."/>
            <person name="LaButti K."/>
            <person name="Pangilinan J."/>
            <person name="Lipzen A."/>
            <person name="Riley R."/>
            <person name="Andreopoulos W."/>
            <person name="He G."/>
            <person name="Johnson J."/>
            <person name="Barry K.W."/>
            <person name="Grigoriev I.V."/>
            <person name="Nagy L."/>
            <person name="Hibbett D."/>
            <person name="Henrissat B."/>
            <person name="Matheny P.B."/>
            <person name="Labbe J."/>
            <person name="Martin A.F."/>
        </authorList>
    </citation>
    <scope>NUCLEOTIDE SEQUENCE</scope>
    <source>
        <strain evidence="1">BPL698</strain>
    </source>
</reference>
<keyword evidence="2" id="KW-1185">Reference proteome</keyword>
<proteinExistence type="predicted"/>
<protein>
    <submittedName>
        <fullName evidence="1">Uncharacterized protein</fullName>
    </submittedName>
</protein>
<evidence type="ECO:0000313" key="1">
    <source>
        <dbReference type="EMBL" id="KAI9454331.1"/>
    </source>
</evidence>
<organism evidence="1 2">
    <name type="scientific">Russula earlei</name>
    <dbReference type="NCBI Taxonomy" id="71964"/>
    <lineage>
        <taxon>Eukaryota</taxon>
        <taxon>Fungi</taxon>
        <taxon>Dikarya</taxon>
        <taxon>Basidiomycota</taxon>
        <taxon>Agaricomycotina</taxon>
        <taxon>Agaricomycetes</taxon>
        <taxon>Russulales</taxon>
        <taxon>Russulaceae</taxon>
        <taxon>Russula</taxon>
    </lineage>
</organism>
<evidence type="ECO:0000313" key="2">
    <source>
        <dbReference type="Proteomes" id="UP001207468"/>
    </source>
</evidence>
<sequence>MGSPSTIAPPPLFFIARGYLWWTNLIKSAPLVTSTKHRPPEGPPTPRASSSRRSASKQPNTTIRKCARVQLIKNGKKVTAFLPFYVFVTFSHPANPYTRNPDGTQRVFSRVSDFHAEPCAAFSPLACSCSYRAHPLVRHSPCLLSPPSMAKTSTPRPEDINATTTQAWLAAHLHPNADHVPPLHVVAPEPAFRAVLRIRVREDLLLRVRDYGIVDPQVSSLGALGAKAARW</sequence>
<dbReference type="EMBL" id="JAGFNK010000277">
    <property type="protein sequence ID" value="KAI9454331.1"/>
    <property type="molecule type" value="Genomic_DNA"/>
</dbReference>
<name>A0ACC0TYY4_9AGAM</name>
<comment type="caution">
    <text evidence="1">The sequence shown here is derived from an EMBL/GenBank/DDBJ whole genome shotgun (WGS) entry which is preliminary data.</text>
</comment>
<accession>A0ACC0TYY4</accession>